<dbReference type="InterPro" id="IPR040256">
    <property type="entry name" value="At4g02000-like"/>
</dbReference>
<dbReference type="InParanoid" id="A0A7N2R909"/>
<accession>A0A7N2R909</accession>
<reference evidence="1 2" key="1">
    <citation type="journal article" date="2016" name="G3 (Bethesda)">
        <title>First Draft Assembly and Annotation of the Genome of a California Endemic Oak Quercus lobata Nee (Fagaceae).</title>
        <authorList>
            <person name="Sork V.L."/>
            <person name="Fitz-Gibbon S.T."/>
            <person name="Puiu D."/>
            <person name="Crepeau M."/>
            <person name="Gugger P.F."/>
            <person name="Sherman R."/>
            <person name="Stevens K."/>
            <person name="Langley C.H."/>
            <person name="Pellegrini M."/>
            <person name="Salzberg S.L."/>
        </authorList>
    </citation>
    <scope>NUCLEOTIDE SEQUENCE [LARGE SCALE GENOMIC DNA]</scope>
    <source>
        <strain evidence="1 2">cv. SW786</strain>
    </source>
</reference>
<dbReference type="Proteomes" id="UP000594261">
    <property type="component" value="Chromosome 8"/>
</dbReference>
<proteinExistence type="predicted"/>
<reference evidence="1" key="2">
    <citation type="submission" date="2021-01" db="UniProtKB">
        <authorList>
            <consortium name="EnsemblPlants"/>
        </authorList>
    </citation>
    <scope>IDENTIFICATION</scope>
</reference>
<evidence type="ECO:0000313" key="2">
    <source>
        <dbReference type="Proteomes" id="UP000594261"/>
    </source>
</evidence>
<keyword evidence="2" id="KW-1185">Reference proteome</keyword>
<organism evidence="1 2">
    <name type="scientific">Quercus lobata</name>
    <name type="common">Valley oak</name>
    <dbReference type="NCBI Taxonomy" id="97700"/>
    <lineage>
        <taxon>Eukaryota</taxon>
        <taxon>Viridiplantae</taxon>
        <taxon>Streptophyta</taxon>
        <taxon>Embryophyta</taxon>
        <taxon>Tracheophyta</taxon>
        <taxon>Spermatophyta</taxon>
        <taxon>Magnoliopsida</taxon>
        <taxon>eudicotyledons</taxon>
        <taxon>Gunneridae</taxon>
        <taxon>Pentapetalae</taxon>
        <taxon>rosids</taxon>
        <taxon>fabids</taxon>
        <taxon>Fagales</taxon>
        <taxon>Fagaceae</taxon>
        <taxon>Quercus</taxon>
    </lineage>
</organism>
<name>A0A7N2R909_QUELO</name>
<evidence type="ECO:0000313" key="1">
    <source>
        <dbReference type="EnsemblPlants" id="QL08p028447:mrna"/>
    </source>
</evidence>
<dbReference type="PANTHER" id="PTHR31286">
    <property type="entry name" value="GLYCINE-RICH CELL WALL STRUCTURAL PROTEIN 1.8-LIKE"/>
    <property type="match status" value="1"/>
</dbReference>
<protein>
    <submittedName>
        <fullName evidence="1">Uncharacterized protein</fullName>
    </submittedName>
</protein>
<dbReference type="Gramene" id="QL08p028447:mrna">
    <property type="protein sequence ID" value="QL08p028447:mrna"/>
    <property type="gene ID" value="QL08p028447"/>
</dbReference>
<sequence length="428" mass="49060">MFKPLWKPIGEFKIRDVGGNVMVFEFEEVMDLERETSEVVGNTIGTFVQASDPEEDGVSGEFLWIRVTIDITKALPHCYKLWSEGEHVDWALKFERLPNFCYWCGWVNHGERDCEVWIQGRGKLKKDEQQYGGWLRAEPLRQYQKTVVHAAGSSRDGIFPNPCNPSIPSFDFGLATGSFPCVSSSLGDETLALLVNHYMFNPSVDGVFSTCPKGILTATTKTQALCDVSNVLHATESTGATRKWKKLECDEGKINQCNLGVDLESRLPVLQNSGLNKSKKRSDPIRIYKLWDEIQKLKSKEETMWKQRSYVEWLKKGVRNIRYFHFRANQRNKHNYILGFEDEICNWVEDDDRMGEMVEAYFTNIFTTSNPSDFDEVLDGVLPIVTKDMNANLNRPFTAEKAHRALHQMAPLKAPDFDGMSQIFYKSF</sequence>
<dbReference type="EMBL" id="LRBV02000008">
    <property type="status" value="NOT_ANNOTATED_CDS"/>
    <property type="molecule type" value="Genomic_DNA"/>
</dbReference>
<dbReference type="PANTHER" id="PTHR31286:SF167">
    <property type="entry name" value="OS09G0268800 PROTEIN"/>
    <property type="match status" value="1"/>
</dbReference>
<dbReference type="EnsemblPlants" id="QL08p028447:mrna">
    <property type="protein sequence ID" value="QL08p028447:mrna"/>
    <property type="gene ID" value="QL08p028447"/>
</dbReference>
<dbReference type="AlphaFoldDB" id="A0A7N2R909"/>